<dbReference type="SUPFAM" id="SSF117396">
    <property type="entry name" value="TM1631-like"/>
    <property type="match status" value="1"/>
</dbReference>
<dbReference type="Gene3D" id="3.20.20.410">
    <property type="entry name" value="Protein of unknown function UPF0759"/>
    <property type="match status" value="1"/>
</dbReference>
<dbReference type="PANTHER" id="PTHR30348:SF13">
    <property type="entry name" value="UPF0759 PROTEIN YUNF"/>
    <property type="match status" value="1"/>
</dbReference>
<keyword evidence="4" id="KW-1185">Reference proteome</keyword>
<dbReference type="InterPro" id="IPR023875">
    <property type="entry name" value="DNA_repair_put"/>
</dbReference>
<accession>A0AA37QFS5</accession>
<dbReference type="EMBL" id="BRXS01000003">
    <property type="protein sequence ID" value="GLC25605.1"/>
    <property type="molecule type" value="Genomic_DNA"/>
</dbReference>
<evidence type="ECO:0000256" key="1">
    <source>
        <dbReference type="SAM" id="MobiDB-lite"/>
    </source>
</evidence>
<gene>
    <name evidence="3" type="ORF">rosag_21180</name>
</gene>
<organism evidence="3 4">
    <name type="scientific">Roseisolibacter agri</name>
    <dbReference type="NCBI Taxonomy" id="2014610"/>
    <lineage>
        <taxon>Bacteria</taxon>
        <taxon>Pseudomonadati</taxon>
        <taxon>Gemmatimonadota</taxon>
        <taxon>Gemmatimonadia</taxon>
        <taxon>Gemmatimonadales</taxon>
        <taxon>Gemmatimonadaceae</taxon>
        <taxon>Roseisolibacter</taxon>
    </lineage>
</organism>
<dbReference type="RefSeq" id="WP_284350060.1">
    <property type="nucleotide sequence ID" value="NZ_BRXS01000003.1"/>
</dbReference>
<feature type="domain" description="DUF4130" evidence="2">
    <location>
        <begin position="80"/>
        <end position="236"/>
    </location>
</feature>
<proteinExistence type="predicted"/>
<feature type="region of interest" description="Disordered" evidence="1">
    <location>
        <begin position="263"/>
        <end position="289"/>
    </location>
</feature>
<protein>
    <recommendedName>
        <fullName evidence="2">DUF4130 domain-containing protein</fullName>
    </recommendedName>
</protein>
<reference evidence="3" key="1">
    <citation type="submission" date="2022-08" db="EMBL/GenBank/DDBJ databases">
        <title>Draft genome sequencing of Roseisolibacter agri AW1220.</title>
        <authorList>
            <person name="Tobiishi Y."/>
            <person name="Tonouchi A."/>
        </authorList>
    </citation>
    <scope>NUCLEOTIDE SEQUENCE</scope>
    <source>
        <strain evidence="3">AW1220</strain>
    </source>
</reference>
<evidence type="ECO:0000313" key="4">
    <source>
        <dbReference type="Proteomes" id="UP001161325"/>
    </source>
</evidence>
<dbReference type="Pfam" id="PF01904">
    <property type="entry name" value="DUF72"/>
    <property type="match status" value="1"/>
</dbReference>
<dbReference type="Pfam" id="PF13566">
    <property type="entry name" value="DUF4130"/>
    <property type="match status" value="1"/>
</dbReference>
<name>A0AA37QFS5_9BACT</name>
<evidence type="ECO:0000313" key="3">
    <source>
        <dbReference type="EMBL" id="GLC25605.1"/>
    </source>
</evidence>
<dbReference type="PANTHER" id="PTHR30348">
    <property type="entry name" value="UNCHARACTERIZED PROTEIN YECE"/>
    <property type="match status" value="1"/>
</dbReference>
<comment type="caution">
    <text evidence="3">The sequence shown here is derived from an EMBL/GenBank/DDBJ whole genome shotgun (WGS) entry which is preliminary data.</text>
</comment>
<dbReference type="AlphaFoldDB" id="A0AA37QFS5"/>
<dbReference type="NCBIfam" id="TIGR03915">
    <property type="entry name" value="SAM_7_link_chp"/>
    <property type="match status" value="1"/>
</dbReference>
<sequence>MREAVIDGSAAGWRAAARALLADDVPPERVAWRVAGDAQGALALAEAPVASRSVDVPTARVPRRFLALTDRVACHRDDARWHRLYRALWRLTHGEPHLLQVRTDPDVRPLAEMAKAIDREVHKLHAFVRFREVAGDDGPAYVAWFEPAHDVLALAAPLFVRRFASMRWAILTPFASAHWDGAQLTLGPGVARPATDGDDAEALWRTYYAHVFNPARVKVAAMRAEMPLRYWKNLPEAPLIPTLLREAPSRVREMIEKARVAMPAERRTADSGSAARSPQRPVERNAARAPAPLDVDGCEVRVGTASWTDPTLLVPGLFYPAGVSTPEARLRYYASRFPLVEIDGTYYALPTAKVAALWAERAPEGFVFDVKAHATMTGHPVETAKLPRALRDLLPPSVAGATRVRADELPSHVQDAAWRTFLDALAPLSQSGKLGTLLLQFPRWFTPSAASADRLRAARERLHDWYAAGHLAAVELRHRDWYAPRLRARTLALLERLDFVHVIVDAPPGHASTVPFTPVATHPRLAIVRLHGRRTETWETPVSVVSERYRYRYSLQELTDLVPPIVDVARRVQGVHVVFNNCHADYGTSNADEIAAIIRRRDELRKSGGRNGGGR</sequence>
<evidence type="ECO:0000259" key="2">
    <source>
        <dbReference type="Pfam" id="PF13566"/>
    </source>
</evidence>
<dbReference type="Proteomes" id="UP001161325">
    <property type="component" value="Unassembled WGS sequence"/>
</dbReference>
<dbReference type="InterPro" id="IPR025404">
    <property type="entry name" value="DUF4130"/>
</dbReference>
<dbReference type="InterPro" id="IPR002763">
    <property type="entry name" value="DUF72"/>
</dbReference>
<dbReference type="InterPro" id="IPR036520">
    <property type="entry name" value="UPF0759_sf"/>
</dbReference>